<reference evidence="2" key="1">
    <citation type="submission" date="2024-05" db="EMBL/GenBank/DDBJ databases">
        <title>Alkalihalobacillus sp. strain MEB203 novel alkaliphilic bacterium from Lonar Lake, India.</title>
        <authorList>
            <person name="Joshi A."/>
            <person name="Thite S."/>
            <person name="Mengade P."/>
        </authorList>
    </citation>
    <scope>NUCLEOTIDE SEQUENCE</scope>
    <source>
        <strain evidence="2">MEB 203</strain>
    </source>
</reference>
<sequence length="49" mass="5702">MKEHKLTGTIYDEQGETMVLEQIMDSYRVGTTEDERVNGQQRNNEELKG</sequence>
<dbReference type="RefSeq" id="WP_275116945.1">
    <property type="nucleotide sequence ID" value="NZ_JAOTPO010000002.1"/>
</dbReference>
<feature type="region of interest" description="Disordered" evidence="1">
    <location>
        <begin position="30"/>
        <end position="49"/>
    </location>
</feature>
<evidence type="ECO:0000256" key="1">
    <source>
        <dbReference type="SAM" id="MobiDB-lite"/>
    </source>
</evidence>
<dbReference type="EMBL" id="JAOTPO010000002">
    <property type="protein sequence ID" value="MDE5412309.1"/>
    <property type="molecule type" value="Genomic_DNA"/>
</dbReference>
<proteinExistence type="predicted"/>
<evidence type="ECO:0000313" key="2">
    <source>
        <dbReference type="EMBL" id="MDE5412309.1"/>
    </source>
</evidence>
<comment type="caution">
    <text evidence="2">The sequence shown here is derived from an EMBL/GenBank/DDBJ whole genome shotgun (WGS) entry which is preliminary data.</text>
</comment>
<protein>
    <submittedName>
        <fullName evidence="2">Uncharacterized protein</fullName>
    </submittedName>
</protein>
<dbReference type="Proteomes" id="UP001148125">
    <property type="component" value="Unassembled WGS sequence"/>
</dbReference>
<keyword evidence="3" id="KW-1185">Reference proteome</keyword>
<gene>
    <name evidence="2" type="ORF">N7Z68_02855</name>
</gene>
<organism evidence="2 3">
    <name type="scientific">Alkalihalobacterium chitinilyticum</name>
    <dbReference type="NCBI Taxonomy" id="2980103"/>
    <lineage>
        <taxon>Bacteria</taxon>
        <taxon>Bacillati</taxon>
        <taxon>Bacillota</taxon>
        <taxon>Bacilli</taxon>
        <taxon>Bacillales</taxon>
        <taxon>Bacillaceae</taxon>
        <taxon>Alkalihalobacterium</taxon>
    </lineage>
</organism>
<name>A0ABT5VA08_9BACI</name>
<feature type="compositionally biased region" description="Basic and acidic residues" evidence="1">
    <location>
        <begin position="31"/>
        <end position="49"/>
    </location>
</feature>
<accession>A0ABT5VA08</accession>
<evidence type="ECO:0000313" key="3">
    <source>
        <dbReference type="Proteomes" id="UP001148125"/>
    </source>
</evidence>